<dbReference type="AlphaFoldDB" id="A0AAV0NR10"/>
<evidence type="ECO:0000313" key="1">
    <source>
        <dbReference type="EMBL" id="CAI0460970.1"/>
    </source>
</evidence>
<dbReference type="Proteomes" id="UP001154282">
    <property type="component" value="Unassembled WGS sequence"/>
</dbReference>
<accession>A0AAV0NR10</accession>
<comment type="caution">
    <text evidence="1">The sequence shown here is derived from an EMBL/GenBank/DDBJ whole genome shotgun (WGS) entry which is preliminary data.</text>
</comment>
<organism evidence="1 2">
    <name type="scientific">Linum tenue</name>
    <dbReference type="NCBI Taxonomy" id="586396"/>
    <lineage>
        <taxon>Eukaryota</taxon>
        <taxon>Viridiplantae</taxon>
        <taxon>Streptophyta</taxon>
        <taxon>Embryophyta</taxon>
        <taxon>Tracheophyta</taxon>
        <taxon>Spermatophyta</taxon>
        <taxon>Magnoliopsida</taxon>
        <taxon>eudicotyledons</taxon>
        <taxon>Gunneridae</taxon>
        <taxon>Pentapetalae</taxon>
        <taxon>rosids</taxon>
        <taxon>fabids</taxon>
        <taxon>Malpighiales</taxon>
        <taxon>Linaceae</taxon>
        <taxon>Linum</taxon>
    </lineage>
</organism>
<sequence length="108" mass="11776">MASIPAEPSIANSSSTLCQQLPVGRHPARIRLPGRRAVAYELPDFRGLKVQAPSKKLTFTARSPRLPTRNTRCIVCECDAQETAVDSFPKLAKPNSGKIYKVVAIAPF</sequence>
<reference evidence="1" key="1">
    <citation type="submission" date="2022-08" db="EMBL/GenBank/DDBJ databases">
        <authorList>
            <person name="Gutierrez-Valencia J."/>
        </authorList>
    </citation>
    <scope>NUCLEOTIDE SEQUENCE</scope>
</reference>
<keyword evidence="2" id="KW-1185">Reference proteome</keyword>
<name>A0AAV0NR10_9ROSI</name>
<evidence type="ECO:0000313" key="2">
    <source>
        <dbReference type="Proteomes" id="UP001154282"/>
    </source>
</evidence>
<protein>
    <submittedName>
        <fullName evidence="1">Uncharacterized protein</fullName>
    </submittedName>
</protein>
<dbReference type="EMBL" id="CAMGYJ010000008">
    <property type="protein sequence ID" value="CAI0460970.1"/>
    <property type="molecule type" value="Genomic_DNA"/>
</dbReference>
<gene>
    <name evidence="1" type="ORF">LITE_LOCUS34719</name>
</gene>
<proteinExistence type="predicted"/>